<comment type="caution">
    <text evidence="9">Lacks conserved residue(s) required for the propagation of feature annotation.</text>
</comment>
<dbReference type="GO" id="GO:0004190">
    <property type="term" value="F:aspartic-type endopeptidase activity"/>
    <property type="evidence" value="ECO:0007669"/>
    <property type="project" value="UniProtKB-UniRule"/>
</dbReference>
<feature type="transmembrane region" description="Helical" evidence="9">
    <location>
        <begin position="87"/>
        <end position="105"/>
    </location>
</feature>
<dbReference type="STRING" id="656914.SAMN00017405_0010"/>
<sequence>MVFWLTAVIILILDQGSKYLIKSNFNLFDSVPLIPNIFHLTYIENPGAAFGMLAHKRLFFILITFVILAIIFYLYMKMGKSNKVLDISLGLVVGGAIGNLLDRLLTGTVTDFFDFRVFPIFNIADSAIVIGMIIVAYQFIIKGEEF</sequence>
<dbReference type="OrthoDB" id="9810259at2"/>
<dbReference type="EC" id="3.4.23.36" evidence="9"/>
<dbReference type="AlphaFoldDB" id="A0A1W1VJN8"/>
<evidence type="ECO:0000256" key="3">
    <source>
        <dbReference type="ARBA" id="ARBA00022670"/>
    </source>
</evidence>
<dbReference type="GO" id="GO:0006508">
    <property type="term" value="P:proteolysis"/>
    <property type="evidence" value="ECO:0007669"/>
    <property type="project" value="UniProtKB-KW"/>
</dbReference>
<comment type="catalytic activity">
    <reaction evidence="9 10">
        <text>Release of signal peptides from bacterial membrane prolipoproteins. Hydrolyzes -Xaa-Yaa-Zaa-|-(S,diacylglyceryl)Cys-, in which Xaa is hydrophobic (preferably Leu), and Yaa (Ala or Ser) and Zaa (Gly or Ala) have small, neutral side chains.</text>
        <dbReference type="EC" id="3.4.23.36"/>
    </reaction>
</comment>
<dbReference type="PANTHER" id="PTHR33695">
    <property type="entry name" value="LIPOPROTEIN SIGNAL PEPTIDASE"/>
    <property type="match status" value="1"/>
</dbReference>
<evidence type="ECO:0000256" key="11">
    <source>
        <dbReference type="RuleBase" id="RU004181"/>
    </source>
</evidence>
<evidence type="ECO:0000256" key="4">
    <source>
        <dbReference type="ARBA" id="ARBA00022692"/>
    </source>
</evidence>
<dbReference type="InterPro" id="IPR001872">
    <property type="entry name" value="Peptidase_A8"/>
</dbReference>
<dbReference type="HAMAP" id="MF_00161">
    <property type="entry name" value="LspA"/>
    <property type="match status" value="1"/>
</dbReference>
<evidence type="ECO:0000256" key="8">
    <source>
        <dbReference type="ARBA" id="ARBA00023136"/>
    </source>
</evidence>
<evidence type="ECO:0000256" key="5">
    <source>
        <dbReference type="ARBA" id="ARBA00022750"/>
    </source>
</evidence>
<reference evidence="12 13" key="1">
    <citation type="submission" date="2017-04" db="EMBL/GenBank/DDBJ databases">
        <authorList>
            <person name="Afonso C.L."/>
            <person name="Miller P.J."/>
            <person name="Scott M.A."/>
            <person name="Spackman E."/>
            <person name="Goraichik I."/>
            <person name="Dimitrov K.M."/>
            <person name="Suarez D.L."/>
            <person name="Swayne D.E."/>
        </authorList>
    </citation>
    <scope>NUCLEOTIDE SEQUENCE [LARGE SCALE GENOMIC DNA]</scope>
    <source>
        <strain evidence="12 13">DSM 11270</strain>
    </source>
</reference>
<comment type="similarity">
    <text evidence="1 9 11">Belongs to the peptidase A8 family.</text>
</comment>
<keyword evidence="6 9" id="KW-0378">Hydrolase</keyword>
<evidence type="ECO:0000256" key="2">
    <source>
        <dbReference type="ARBA" id="ARBA00022475"/>
    </source>
</evidence>
<feature type="active site" evidence="9">
    <location>
        <position position="111"/>
    </location>
</feature>
<dbReference type="NCBIfam" id="TIGR00077">
    <property type="entry name" value="lspA"/>
    <property type="match status" value="1"/>
</dbReference>
<dbReference type="PROSITE" id="PS00855">
    <property type="entry name" value="SPASE_II"/>
    <property type="match status" value="1"/>
</dbReference>
<evidence type="ECO:0000256" key="7">
    <source>
        <dbReference type="ARBA" id="ARBA00022989"/>
    </source>
</evidence>
<organism evidence="12 13">
    <name type="scientific">Desulfonispora thiosulfatigenes DSM 11270</name>
    <dbReference type="NCBI Taxonomy" id="656914"/>
    <lineage>
        <taxon>Bacteria</taxon>
        <taxon>Bacillati</taxon>
        <taxon>Bacillota</taxon>
        <taxon>Clostridia</taxon>
        <taxon>Eubacteriales</taxon>
        <taxon>Peptococcaceae</taxon>
        <taxon>Desulfonispora</taxon>
    </lineage>
</organism>
<evidence type="ECO:0000313" key="12">
    <source>
        <dbReference type="EMBL" id="SMB93271.1"/>
    </source>
</evidence>
<protein>
    <recommendedName>
        <fullName evidence="9">Lipoprotein signal peptidase</fullName>
        <ecNumber evidence="9">3.4.23.36</ecNumber>
    </recommendedName>
    <alternativeName>
        <fullName evidence="9">Prolipoprotein signal peptidase</fullName>
    </alternativeName>
    <alternativeName>
        <fullName evidence="9">Signal peptidase II</fullName>
        <shortName evidence="9">SPase II</shortName>
    </alternativeName>
</protein>
<dbReference type="Pfam" id="PF01252">
    <property type="entry name" value="Peptidase_A8"/>
    <property type="match status" value="1"/>
</dbReference>
<proteinExistence type="inferred from homology"/>
<feature type="transmembrane region" description="Helical" evidence="9">
    <location>
        <begin position="58"/>
        <end position="75"/>
    </location>
</feature>
<keyword evidence="8 9" id="KW-0472">Membrane</keyword>
<evidence type="ECO:0000313" key="13">
    <source>
        <dbReference type="Proteomes" id="UP000192731"/>
    </source>
</evidence>
<dbReference type="PRINTS" id="PR00781">
    <property type="entry name" value="LIPOSIGPTASE"/>
</dbReference>
<evidence type="ECO:0000256" key="6">
    <source>
        <dbReference type="ARBA" id="ARBA00022801"/>
    </source>
</evidence>
<comment type="pathway">
    <text evidence="9">Protein modification; lipoprotein biosynthesis (signal peptide cleavage).</text>
</comment>
<evidence type="ECO:0000256" key="10">
    <source>
        <dbReference type="RuleBase" id="RU000594"/>
    </source>
</evidence>
<gene>
    <name evidence="9" type="primary">lspA</name>
    <name evidence="12" type="ORF">SAMN00017405_0010</name>
</gene>
<evidence type="ECO:0000256" key="1">
    <source>
        <dbReference type="ARBA" id="ARBA00006139"/>
    </source>
</evidence>
<keyword evidence="5 9" id="KW-0064">Aspartyl protease</keyword>
<feature type="transmembrane region" description="Helical" evidence="9">
    <location>
        <begin position="117"/>
        <end position="140"/>
    </location>
</feature>
<accession>A0A1W1VJN8</accession>
<keyword evidence="3 9" id="KW-0645">Protease</keyword>
<keyword evidence="2 9" id="KW-1003">Cell membrane</keyword>
<dbReference type="UniPathway" id="UPA00665"/>
<keyword evidence="4 9" id="KW-0812">Transmembrane</keyword>
<dbReference type="GO" id="GO:0005886">
    <property type="term" value="C:plasma membrane"/>
    <property type="evidence" value="ECO:0007669"/>
    <property type="project" value="UniProtKB-SubCell"/>
</dbReference>
<comment type="function">
    <text evidence="9 10">This protein specifically catalyzes the removal of signal peptides from prolipoproteins.</text>
</comment>
<keyword evidence="13" id="KW-1185">Reference proteome</keyword>
<evidence type="ECO:0000256" key="9">
    <source>
        <dbReference type="HAMAP-Rule" id="MF_00161"/>
    </source>
</evidence>
<dbReference type="RefSeq" id="WP_084053786.1">
    <property type="nucleotide sequence ID" value="NZ_FWWT01000022.1"/>
</dbReference>
<comment type="subcellular location">
    <subcellularLocation>
        <location evidence="9">Cell membrane</location>
        <topology evidence="9">Multi-pass membrane protein</topology>
    </subcellularLocation>
</comment>
<keyword evidence="7 9" id="KW-1133">Transmembrane helix</keyword>
<feature type="active site" evidence="9">
    <location>
        <position position="125"/>
    </location>
</feature>
<dbReference type="Proteomes" id="UP000192731">
    <property type="component" value="Unassembled WGS sequence"/>
</dbReference>
<dbReference type="EMBL" id="FWWT01000022">
    <property type="protein sequence ID" value="SMB93271.1"/>
    <property type="molecule type" value="Genomic_DNA"/>
</dbReference>
<name>A0A1W1VJN8_DESTI</name>
<dbReference type="PANTHER" id="PTHR33695:SF1">
    <property type="entry name" value="LIPOPROTEIN SIGNAL PEPTIDASE"/>
    <property type="match status" value="1"/>
</dbReference>